<comment type="caution">
    <text evidence="1">The sequence shown here is derived from an EMBL/GenBank/DDBJ whole genome shotgun (WGS) entry which is preliminary data.</text>
</comment>
<keyword evidence="1" id="KW-0489">Methyltransferase</keyword>
<reference evidence="1" key="1">
    <citation type="submission" date="2019-11" db="EMBL/GenBank/DDBJ databases">
        <title>Genomic insights into an expanded diversity of filamentous marine cyanobacteria reveals the extraordinary biosynthetic potential of Moorea and Okeania.</title>
        <authorList>
            <person name="Ferreira Leao T."/>
            <person name="Wang M."/>
            <person name="Moss N."/>
            <person name="Da Silva R."/>
            <person name="Sanders J."/>
            <person name="Nurk S."/>
            <person name="Gurevich A."/>
            <person name="Humphrey G."/>
            <person name="Reher R."/>
            <person name="Zhu Q."/>
            <person name="Belda-Ferre P."/>
            <person name="Glukhov E."/>
            <person name="Rex R."/>
            <person name="Dorrestein P.C."/>
            <person name="Knight R."/>
            <person name="Pevzner P."/>
            <person name="Gerwick W.H."/>
            <person name="Gerwick L."/>
        </authorList>
    </citation>
    <scope>NUCLEOTIDE SEQUENCE</scope>
    <source>
        <strain evidence="1">SIO1C4</strain>
    </source>
</reference>
<organism evidence="1">
    <name type="scientific">Symploca sp. SIO1C4</name>
    <dbReference type="NCBI Taxonomy" id="2607765"/>
    <lineage>
        <taxon>Bacteria</taxon>
        <taxon>Bacillati</taxon>
        <taxon>Cyanobacteriota</taxon>
        <taxon>Cyanophyceae</taxon>
        <taxon>Coleofasciculales</taxon>
        <taxon>Coleofasciculaceae</taxon>
        <taxon>Symploca</taxon>
    </lineage>
</organism>
<dbReference type="AlphaFoldDB" id="A0A6B3NDN0"/>
<gene>
    <name evidence="1" type="ORF">F6J89_08925</name>
</gene>
<name>A0A6B3NDN0_9CYAN</name>
<dbReference type="EMBL" id="JAAHFQ010000130">
    <property type="protein sequence ID" value="NER27741.1"/>
    <property type="molecule type" value="Genomic_DNA"/>
</dbReference>
<sequence length="228" mass="26164">MKLNEVVPWGRTLEEYRLMFDLSEADLRAKILGCGDGPASFNAEMTKKGYSVVSIDPIYQFSAEQIRQRVQDTYEPIISQLKQNAEHYTWNKFCDADQLGQARIVTMENFLLDYETGKNEGRYLFQSLPNLELVNNQFELGLCSHLLFLYSEQLSLEFHMASIHELLRISPEVRIFPLLKLNGELSPYVDAVIQELSSQGFKVQIKNVAYELQKGGNQMLKVNNNSIV</sequence>
<proteinExistence type="predicted"/>
<dbReference type="GO" id="GO:0008168">
    <property type="term" value="F:methyltransferase activity"/>
    <property type="evidence" value="ECO:0007669"/>
    <property type="project" value="UniProtKB-KW"/>
</dbReference>
<dbReference type="GO" id="GO:0032259">
    <property type="term" value="P:methylation"/>
    <property type="evidence" value="ECO:0007669"/>
    <property type="project" value="UniProtKB-KW"/>
</dbReference>
<keyword evidence="1" id="KW-0808">Transferase</keyword>
<evidence type="ECO:0000313" key="1">
    <source>
        <dbReference type="EMBL" id="NER27741.1"/>
    </source>
</evidence>
<accession>A0A6B3NDN0</accession>
<protein>
    <submittedName>
        <fullName evidence="1">SAM-dependent methyltransferase</fullName>
    </submittedName>
</protein>